<dbReference type="GO" id="GO:0022857">
    <property type="term" value="F:transmembrane transporter activity"/>
    <property type="evidence" value="ECO:0007669"/>
    <property type="project" value="InterPro"/>
</dbReference>
<dbReference type="Pfam" id="PF00939">
    <property type="entry name" value="Na_sulph_symp"/>
    <property type="match status" value="1"/>
</dbReference>
<comment type="caution">
    <text evidence="6">The sequence shown here is derived from an EMBL/GenBank/DDBJ whole genome shotgun (WGS) entry which is preliminary data.</text>
</comment>
<dbReference type="OrthoDB" id="84615at2"/>
<dbReference type="STRING" id="883114.HMPREF9709_00538"/>
<feature type="transmembrane region" description="Helical" evidence="5">
    <location>
        <begin position="12"/>
        <end position="34"/>
    </location>
</feature>
<reference evidence="6 7" key="1">
    <citation type="submission" date="2012-01" db="EMBL/GenBank/DDBJ databases">
        <title>The Genome Sequence of Helcococcus kunzii ATCC 51366.</title>
        <authorList>
            <consortium name="The Broad Institute Genome Sequencing Platform"/>
            <person name="Earl A."/>
            <person name="Ward D."/>
            <person name="Feldgarden M."/>
            <person name="Gevers D."/>
            <person name="Huys G."/>
            <person name="Young S.K."/>
            <person name="Zeng Q."/>
            <person name="Gargeya S."/>
            <person name="Fitzgerald M."/>
            <person name="Haas B."/>
            <person name="Abouelleil A."/>
            <person name="Alvarado L."/>
            <person name="Arachchi H.M."/>
            <person name="Berlin A."/>
            <person name="Chapman S.B."/>
            <person name="Gearin G."/>
            <person name="Goldberg J."/>
            <person name="Griggs A."/>
            <person name="Gujja S."/>
            <person name="Hansen M."/>
            <person name="Heiman D."/>
            <person name="Howarth C."/>
            <person name="Larimer J."/>
            <person name="Lui A."/>
            <person name="MacDonald P.J.P."/>
            <person name="McCowen C."/>
            <person name="Montmayeur A."/>
            <person name="Murphy C."/>
            <person name="Neiman D."/>
            <person name="Pearson M."/>
            <person name="Priest M."/>
            <person name="Roberts A."/>
            <person name="Saif S."/>
            <person name="Shea T."/>
            <person name="Sisk P."/>
            <person name="Stolte C."/>
            <person name="Sykes S."/>
            <person name="Wortman J."/>
            <person name="Nusbaum C."/>
            <person name="Birren B."/>
        </authorList>
    </citation>
    <scope>NUCLEOTIDE SEQUENCE [LARGE SCALE GENOMIC DNA]</scope>
    <source>
        <strain evidence="6 7">ATCC 51366</strain>
    </source>
</reference>
<feature type="transmembrane region" description="Helical" evidence="5">
    <location>
        <begin position="266"/>
        <end position="288"/>
    </location>
</feature>
<feature type="transmembrane region" description="Helical" evidence="5">
    <location>
        <begin position="413"/>
        <end position="436"/>
    </location>
</feature>
<evidence type="ECO:0000313" key="6">
    <source>
        <dbReference type="EMBL" id="EHR35011.1"/>
    </source>
</evidence>
<dbReference type="PANTHER" id="PTHR10283">
    <property type="entry name" value="SOLUTE CARRIER FAMILY 13 MEMBER"/>
    <property type="match status" value="1"/>
</dbReference>
<sequence>MKQNKNNSKIVFSVIALLIYLIAWGNLLFNWNVFSIPSDAFSTICIFVTSILLWIFVATDWPSLLAILSIGILPKIGFNSALQGSFGNTTFVFLLFTFIVTYALNQTMFLKRVSYVLLNSKLAKSSGYGFIASFLLVVLFISSIMSPTVIFMFLFPLYEELVHQFGWKKGDKSASRLLFALFTTIAIGTAMTPINHVFSVTAMSIFKASTNTEITNLQYMILGIPSGLILFGFLLLFIRKIDFSNIKNVSLESLKNIGKMEKREKIIVSIFFTMIGLWIVPEMFMSVFPNFAKTIKGMGLAFPPLLVTIILLIIKIDDKPLLNISEAITKGVHWPSLLLVAATLLLGSTISNKEIGVVQIIQDNVTPLIKNLSPMIIVFIFATIAGLSTNFTSNLVTVSFVSTILMTLKPFGVNLASVISIIGFASSLAMMTAPSMPYVAVSIGSEWTNSKDCIKFGGIFLVISTLILTFITYQIGVVVF</sequence>
<protein>
    <recommendedName>
        <fullName evidence="8">Divalent anion:Na+ symporter (DASS) family transporter</fullName>
    </recommendedName>
</protein>
<keyword evidence="3 5" id="KW-1133">Transmembrane helix</keyword>
<dbReference type="eggNOG" id="COG0471">
    <property type="taxonomic scope" value="Bacteria"/>
</dbReference>
<evidence type="ECO:0000256" key="2">
    <source>
        <dbReference type="ARBA" id="ARBA00022692"/>
    </source>
</evidence>
<dbReference type="InterPro" id="IPR001898">
    <property type="entry name" value="SLC13A/DASS"/>
</dbReference>
<accession>H3NMH7</accession>
<evidence type="ECO:0000313" key="7">
    <source>
        <dbReference type="Proteomes" id="UP000004191"/>
    </source>
</evidence>
<evidence type="ECO:0000256" key="4">
    <source>
        <dbReference type="ARBA" id="ARBA00023136"/>
    </source>
</evidence>
<evidence type="ECO:0008006" key="8">
    <source>
        <dbReference type="Google" id="ProtNLM"/>
    </source>
</evidence>
<keyword evidence="7" id="KW-1185">Reference proteome</keyword>
<dbReference type="GeneID" id="96998549"/>
<dbReference type="AlphaFoldDB" id="H3NMH7"/>
<dbReference type="HOGENOM" id="CLU_043251_0_0_9"/>
<dbReference type="GO" id="GO:0005886">
    <property type="term" value="C:plasma membrane"/>
    <property type="evidence" value="ECO:0007669"/>
    <property type="project" value="TreeGrafter"/>
</dbReference>
<dbReference type="RefSeq" id="WP_005397726.1">
    <property type="nucleotide sequence ID" value="NZ_JH601088.1"/>
</dbReference>
<feature type="transmembrane region" description="Helical" evidence="5">
    <location>
        <begin position="218"/>
        <end position="238"/>
    </location>
</feature>
<evidence type="ECO:0000256" key="3">
    <source>
        <dbReference type="ARBA" id="ARBA00022989"/>
    </source>
</evidence>
<dbReference type="EMBL" id="AGEI01000015">
    <property type="protein sequence ID" value="EHR35011.1"/>
    <property type="molecule type" value="Genomic_DNA"/>
</dbReference>
<feature type="transmembrane region" description="Helical" evidence="5">
    <location>
        <begin position="40"/>
        <end position="73"/>
    </location>
</feature>
<organism evidence="6 7">
    <name type="scientific">Helcococcus kunzii ATCC 51366</name>
    <dbReference type="NCBI Taxonomy" id="883114"/>
    <lineage>
        <taxon>Bacteria</taxon>
        <taxon>Bacillati</taxon>
        <taxon>Bacillota</taxon>
        <taxon>Tissierellia</taxon>
        <taxon>Tissierellales</taxon>
        <taxon>Peptoniphilaceae</taxon>
        <taxon>Helcococcus</taxon>
    </lineage>
</organism>
<keyword evidence="2 5" id="KW-0812">Transmembrane</keyword>
<feature type="transmembrane region" description="Helical" evidence="5">
    <location>
        <begin position="294"/>
        <end position="314"/>
    </location>
</feature>
<keyword evidence="4 5" id="KW-0472">Membrane</keyword>
<dbReference type="Proteomes" id="UP000004191">
    <property type="component" value="Unassembled WGS sequence"/>
</dbReference>
<feature type="transmembrane region" description="Helical" evidence="5">
    <location>
        <begin position="128"/>
        <end position="157"/>
    </location>
</feature>
<comment type="subcellular location">
    <subcellularLocation>
        <location evidence="1">Membrane</location>
        <topology evidence="1">Multi-pass membrane protein</topology>
    </subcellularLocation>
</comment>
<proteinExistence type="predicted"/>
<name>H3NMH7_9FIRM</name>
<feature type="transmembrane region" description="Helical" evidence="5">
    <location>
        <begin position="372"/>
        <end position="401"/>
    </location>
</feature>
<evidence type="ECO:0000256" key="5">
    <source>
        <dbReference type="SAM" id="Phobius"/>
    </source>
</evidence>
<evidence type="ECO:0000256" key="1">
    <source>
        <dbReference type="ARBA" id="ARBA00004141"/>
    </source>
</evidence>
<feature type="transmembrane region" description="Helical" evidence="5">
    <location>
        <begin position="456"/>
        <end position="479"/>
    </location>
</feature>
<feature type="transmembrane region" description="Helical" evidence="5">
    <location>
        <begin position="177"/>
        <end position="198"/>
    </location>
</feature>
<feature type="transmembrane region" description="Helical" evidence="5">
    <location>
        <begin position="85"/>
        <end position="104"/>
    </location>
</feature>
<gene>
    <name evidence="6" type="ORF">HMPREF9709_00538</name>
</gene>